<dbReference type="InterPro" id="IPR031352">
    <property type="entry name" value="SesA"/>
</dbReference>
<dbReference type="OrthoDB" id="3741355at2759"/>
<accession>A0A9P6G6R0</accession>
<feature type="domain" description="NACHT-NTPase and P-loop NTPases N-terminal" evidence="1">
    <location>
        <begin position="14"/>
        <end position="115"/>
    </location>
</feature>
<proteinExistence type="predicted"/>
<dbReference type="Proteomes" id="UP000756921">
    <property type="component" value="Unassembled WGS sequence"/>
</dbReference>
<comment type="caution">
    <text evidence="2">The sequence shown here is derived from an EMBL/GenBank/DDBJ whole genome shotgun (WGS) entry which is preliminary data.</text>
</comment>
<evidence type="ECO:0000313" key="2">
    <source>
        <dbReference type="EMBL" id="KAF9729867.1"/>
    </source>
</evidence>
<gene>
    <name evidence="2" type="ORF">PMIN01_11800</name>
</gene>
<name>A0A9P6G6R0_9PLEO</name>
<evidence type="ECO:0000313" key="3">
    <source>
        <dbReference type="Proteomes" id="UP000756921"/>
    </source>
</evidence>
<protein>
    <recommendedName>
        <fullName evidence="1">NACHT-NTPase and P-loop NTPases N-terminal domain-containing protein</fullName>
    </recommendedName>
</protein>
<evidence type="ECO:0000259" key="1">
    <source>
        <dbReference type="Pfam" id="PF17107"/>
    </source>
</evidence>
<dbReference type="AlphaFoldDB" id="A0A9P6G6R0"/>
<sequence length="182" mass="20554">TKVIGRLEEFHSAAGEIPKSFRHLNTELPVLSTTLQNISRDIKTDLVEIGTRNALILAVDGCREQIAQLDAILAKTLPVTNDSRWTKSKKAVVSLHQEDKVENITKIIRNNIATLTFYHIAASSTLQPLRDIKLVKIRAWLSAPDPSTNYQKALKQRQDDTGLWFLESDQYAKWKTDVASFL</sequence>
<reference evidence="2" key="1">
    <citation type="journal article" date="2020" name="Mol. Plant Microbe Interact.">
        <title>Genome Sequence of the Biocontrol Agent Coniothyrium minitans strain Conio (IMI 134523).</title>
        <authorList>
            <person name="Patel D."/>
            <person name="Shittu T.A."/>
            <person name="Baroncelli R."/>
            <person name="Muthumeenakshi S."/>
            <person name="Osborne T.H."/>
            <person name="Janganan T.K."/>
            <person name="Sreenivasaprasad S."/>
        </authorList>
    </citation>
    <scope>NUCLEOTIDE SEQUENCE</scope>
    <source>
        <strain evidence="2">Conio</strain>
    </source>
</reference>
<dbReference type="Pfam" id="PF17107">
    <property type="entry name" value="SesA"/>
    <property type="match status" value="1"/>
</dbReference>
<organism evidence="2 3">
    <name type="scientific">Paraphaeosphaeria minitans</name>
    <dbReference type="NCBI Taxonomy" id="565426"/>
    <lineage>
        <taxon>Eukaryota</taxon>
        <taxon>Fungi</taxon>
        <taxon>Dikarya</taxon>
        <taxon>Ascomycota</taxon>
        <taxon>Pezizomycotina</taxon>
        <taxon>Dothideomycetes</taxon>
        <taxon>Pleosporomycetidae</taxon>
        <taxon>Pleosporales</taxon>
        <taxon>Massarineae</taxon>
        <taxon>Didymosphaeriaceae</taxon>
        <taxon>Paraphaeosphaeria</taxon>
    </lineage>
</organism>
<dbReference type="EMBL" id="WJXW01000015">
    <property type="protein sequence ID" value="KAF9729867.1"/>
    <property type="molecule type" value="Genomic_DNA"/>
</dbReference>
<feature type="non-terminal residue" evidence="2">
    <location>
        <position position="1"/>
    </location>
</feature>
<keyword evidence="3" id="KW-1185">Reference proteome</keyword>